<dbReference type="EMBL" id="CP060776">
    <property type="protein sequence ID" value="QQK44072.1"/>
    <property type="molecule type" value="Genomic_DNA"/>
</dbReference>
<dbReference type="AlphaFoldDB" id="A0A7T6XN93"/>
<evidence type="ECO:0000313" key="6">
    <source>
        <dbReference type="Proteomes" id="UP000595662"/>
    </source>
</evidence>
<evidence type="ECO:0000313" key="5">
    <source>
        <dbReference type="EMBL" id="QQK44072.1"/>
    </source>
</evidence>
<dbReference type="PANTHER" id="PTHR24223:SF404">
    <property type="entry name" value="ABC MULTIDRUG TRANSPORTER (EUROFUNG)-RELATED"/>
    <property type="match status" value="1"/>
</dbReference>
<dbReference type="GO" id="GO:0005524">
    <property type="term" value="F:ATP binding"/>
    <property type="evidence" value="ECO:0007669"/>
    <property type="project" value="UniProtKB-KW"/>
</dbReference>
<dbReference type="GO" id="GO:0042626">
    <property type="term" value="F:ATPase-coupled transmembrane transporter activity"/>
    <property type="evidence" value="ECO:0007669"/>
    <property type="project" value="TreeGrafter"/>
</dbReference>
<dbReference type="VEuPathDB" id="FungiDB:PDIP_06070"/>
<evidence type="ECO:0000256" key="3">
    <source>
        <dbReference type="SAM" id="Phobius"/>
    </source>
</evidence>
<dbReference type="PANTHER" id="PTHR24223">
    <property type="entry name" value="ATP-BINDING CASSETTE SUB-FAMILY C"/>
    <property type="match status" value="1"/>
</dbReference>
<dbReference type="SUPFAM" id="SSF52540">
    <property type="entry name" value="P-loop containing nucleoside triphosphate hydrolases"/>
    <property type="match status" value="1"/>
</dbReference>
<dbReference type="PROSITE" id="PS50893">
    <property type="entry name" value="ABC_TRANSPORTER_2"/>
    <property type="match status" value="1"/>
</dbReference>
<proteinExistence type="predicted"/>
<sequence length="424" mass="47314">MASTAQAVCLSVADGAIGPRVDVACRNFDFTVYFEDLFFACLPTTLFLLGIPVSLWLLWNEPHRIKRSTRLLYVLELVAISSAIVPSYIHHCRSIRPSTLLTLFLSARSLLGIARVRTLWLIPGETDKAIVFTVGFTFNLISLVFESSEKESIVTPETEKPGTPEPFSGVWKQASFAWLAGTFRLGYSKIISVSDLPDLDPRLDSEAVAYKLQKIWSKQENKSKKHESGKTTLLLALLGMIQFEQGNICIDGLDLSDYSRAETRTKLNVITQDPFLVAGTIRFNVDPLQGASDAKIISALQKVRLWGKIKKEGGLDMAMKVTAWSQGQKQLLCLARAMVRKGKVLILDEATSSVDNETENFMQEIINAEFSTHTVLAVVHRLRFISYYDRIALLDNGILMEFDSPEALMSTDSQFKTLHDPGKL</sequence>
<dbReference type="InterPro" id="IPR027417">
    <property type="entry name" value="P-loop_NTPase"/>
</dbReference>
<dbReference type="RefSeq" id="XP_014533116.2">
    <property type="nucleotide sequence ID" value="XM_014677630.2"/>
</dbReference>
<organism evidence="5 6">
    <name type="scientific">Penicillium digitatum</name>
    <name type="common">Green mold</name>
    <dbReference type="NCBI Taxonomy" id="36651"/>
    <lineage>
        <taxon>Eukaryota</taxon>
        <taxon>Fungi</taxon>
        <taxon>Dikarya</taxon>
        <taxon>Ascomycota</taxon>
        <taxon>Pezizomycotina</taxon>
        <taxon>Eurotiomycetes</taxon>
        <taxon>Eurotiomycetidae</taxon>
        <taxon>Eurotiales</taxon>
        <taxon>Aspergillaceae</taxon>
        <taxon>Penicillium</taxon>
    </lineage>
</organism>
<dbReference type="InterPro" id="IPR050173">
    <property type="entry name" value="ABC_transporter_C-like"/>
</dbReference>
<reference evidence="5 6" key="1">
    <citation type="submission" date="2020-08" db="EMBL/GenBank/DDBJ databases">
        <title>The completed genome sequence of the pathogenic ascomycete fungus Penicillium digitatum.</title>
        <authorList>
            <person name="Wang M."/>
        </authorList>
    </citation>
    <scope>NUCLEOTIDE SEQUENCE [LARGE SCALE GENOMIC DNA]</scope>
    <source>
        <strain evidence="5 6">PdW03</strain>
    </source>
</reference>
<dbReference type="VEuPathDB" id="FungiDB:PDIP_58890"/>
<evidence type="ECO:0000256" key="1">
    <source>
        <dbReference type="ARBA" id="ARBA00022741"/>
    </source>
</evidence>
<dbReference type="Gene3D" id="3.40.50.300">
    <property type="entry name" value="P-loop containing nucleotide triphosphate hydrolases"/>
    <property type="match status" value="1"/>
</dbReference>
<keyword evidence="2" id="KW-0067">ATP-binding</keyword>
<feature type="transmembrane region" description="Helical" evidence="3">
    <location>
        <begin position="37"/>
        <end position="59"/>
    </location>
</feature>
<accession>A0A7T6XN93</accession>
<dbReference type="Proteomes" id="UP000595662">
    <property type="component" value="Chromosome 3"/>
</dbReference>
<dbReference type="Pfam" id="PF00005">
    <property type="entry name" value="ABC_tran"/>
    <property type="match status" value="1"/>
</dbReference>
<keyword evidence="3" id="KW-0472">Membrane</keyword>
<feature type="transmembrane region" description="Helical" evidence="3">
    <location>
        <begin position="71"/>
        <end position="89"/>
    </location>
</feature>
<dbReference type="GeneID" id="26234206"/>
<dbReference type="GO" id="GO:0016887">
    <property type="term" value="F:ATP hydrolysis activity"/>
    <property type="evidence" value="ECO:0007669"/>
    <property type="project" value="InterPro"/>
</dbReference>
<keyword evidence="3" id="KW-1133">Transmembrane helix</keyword>
<dbReference type="GO" id="GO:0016020">
    <property type="term" value="C:membrane"/>
    <property type="evidence" value="ECO:0007669"/>
    <property type="project" value="TreeGrafter"/>
</dbReference>
<gene>
    <name evidence="5" type="ORF">Pdw03_7973</name>
</gene>
<dbReference type="KEGG" id="pdp:PDIP_58900"/>
<evidence type="ECO:0000259" key="4">
    <source>
        <dbReference type="PROSITE" id="PS50893"/>
    </source>
</evidence>
<dbReference type="InterPro" id="IPR003439">
    <property type="entry name" value="ABC_transporter-like_ATP-bd"/>
</dbReference>
<evidence type="ECO:0000256" key="2">
    <source>
        <dbReference type="ARBA" id="ARBA00022840"/>
    </source>
</evidence>
<protein>
    <submittedName>
        <fullName evidence="5">ABC transporter, integral membrane type 1</fullName>
    </submittedName>
</protein>
<keyword evidence="1" id="KW-0547">Nucleotide-binding</keyword>
<keyword evidence="3" id="KW-0812">Transmembrane</keyword>
<feature type="domain" description="ABC transporter" evidence="4">
    <location>
        <begin position="188"/>
        <end position="421"/>
    </location>
</feature>
<name>A0A7T6XN93_PENDI</name>